<dbReference type="PROSITE" id="PS01124">
    <property type="entry name" value="HTH_ARAC_FAMILY_2"/>
    <property type="match status" value="1"/>
</dbReference>
<keyword evidence="2" id="KW-0238">DNA-binding</keyword>
<dbReference type="EMBL" id="JBHUME010000002">
    <property type="protein sequence ID" value="MFD2610955.1"/>
    <property type="molecule type" value="Genomic_DNA"/>
</dbReference>
<dbReference type="InterPro" id="IPR037923">
    <property type="entry name" value="HTH-like"/>
</dbReference>
<dbReference type="SUPFAM" id="SSF51215">
    <property type="entry name" value="Regulatory protein AraC"/>
    <property type="match status" value="1"/>
</dbReference>
<evidence type="ECO:0000256" key="3">
    <source>
        <dbReference type="ARBA" id="ARBA00023163"/>
    </source>
</evidence>
<dbReference type="SUPFAM" id="SSF46689">
    <property type="entry name" value="Homeodomain-like"/>
    <property type="match status" value="2"/>
</dbReference>
<dbReference type="Pfam" id="PF07883">
    <property type="entry name" value="Cupin_2"/>
    <property type="match status" value="1"/>
</dbReference>
<dbReference type="InterPro" id="IPR013096">
    <property type="entry name" value="Cupin_2"/>
</dbReference>
<reference evidence="6" key="1">
    <citation type="journal article" date="2019" name="Int. J. Syst. Evol. Microbiol.">
        <title>The Global Catalogue of Microorganisms (GCM) 10K type strain sequencing project: providing services to taxonomists for standard genome sequencing and annotation.</title>
        <authorList>
            <consortium name="The Broad Institute Genomics Platform"/>
            <consortium name="The Broad Institute Genome Sequencing Center for Infectious Disease"/>
            <person name="Wu L."/>
            <person name="Ma J."/>
        </authorList>
    </citation>
    <scope>NUCLEOTIDE SEQUENCE [LARGE SCALE GENOMIC DNA]</scope>
    <source>
        <strain evidence="6">KCTC 3950</strain>
    </source>
</reference>
<accession>A0ABW5P905</accession>
<organism evidence="5 6">
    <name type="scientific">Paenibacillus gansuensis</name>
    <dbReference type="NCBI Taxonomy" id="306542"/>
    <lineage>
        <taxon>Bacteria</taxon>
        <taxon>Bacillati</taxon>
        <taxon>Bacillota</taxon>
        <taxon>Bacilli</taxon>
        <taxon>Bacillales</taxon>
        <taxon>Paenibacillaceae</taxon>
        <taxon>Paenibacillus</taxon>
    </lineage>
</organism>
<keyword evidence="3" id="KW-0804">Transcription</keyword>
<feature type="domain" description="HTH araC/xylS-type" evidence="4">
    <location>
        <begin position="190"/>
        <end position="287"/>
    </location>
</feature>
<proteinExistence type="predicted"/>
<dbReference type="RefSeq" id="WP_377599156.1">
    <property type="nucleotide sequence ID" value="NZ_JBHUME010000002.1"/>
</dbReference>
<dbReference type="PANTHER" id="PTHR46796">
    <property type="entry name" value="HTH-TYPE TRANSCRIPTIONAL ACTIVATOR RHAS-RELATED"/>
    <property type="match status" value="1"/>
</dbReference>
<evidence type="ECO:0000256" key="2">
    <source>
        <dbReference type="ARBA" id="ARBA00023125"/>
    </source>
</evidence>
<dbReference type="Gene3D" id="2.60.120.10">
    <property type="entry name" value="Jelly Rolls"/>
    <property type="match status" value="1"/>
</dbReference>
<gene>
    <name evidence="5" type="ORF">ACFSUF_00800</name>
</gene>
<evidence type="ECO:0000313" key="6">
    <source>
        <dbReference type="Proteomes" id="UP001597541"/>
    </source>
</evidence>
<keyword evidence="1" id="KW-0805">Transcription regulation</keyword>
<keyword evidence="6" id="KW-1185">Reference proteome</keyword>
<dbReference type="InterPro" id="IPR050204">
    <property type="entry name" value="AraC_XylS_family_regulators"/>
</dbReference>
<dbReference type="InterPro" id="IPR014710">
    <property type="entry name" value="RmlC-like_jellyroll"/>
</dbReference>
<dbReference type="InterPro" id="IPR018060">
    <property type="entry name" value="HTH_AraC"/>
</dbReference>
<comment type="caution">
    <text evidence="5">The sequence shown here is derived from an EMBL/GenBank/DDBJ whole genome shotgun (WGS) entry which is preliminary data.</text>
</comment>
<protein>
    <submittedName>
        <fullName evidence="5">Helix-turn-helix domain-containing protein</fullName>
    </submittedName>
</protein>
<dbReference type="Pfam" id="PF12833">
    <property type="entry name" value="HTH_18"/>
    <property type="match status" value="1"/>
</dbReference>
<dbReference type="Proteomes" id="UP001597541">
    <property type="component" value="Unassembled WGS sequence"/>
</dbReference>
<dbReference type="InterPro" id="IPR009057">
    <property type="entry name" value="Homeodomain-like_sf"/>
</dbReference>
<dbReference type="Gene3D" id="1.10.10.60">
    <property type="entry name" value="Homeodomain-like"/>
    <property type="match status" value="2"/>
</dbReference>
<sequence length="290" mass="32135">MDLGSLYELAPAVNFASRSQAQAGSIWGPRTIPDYQLFYVITGKALVKIGSREYTISSGECAYYGPGAPHQLVMLEHTAFYSLHYVWNSSSSLPVHPAHNIVERNLAALALAGKIEPDFVELPPFAPVSLPAVINLPGLEPYFVRMVKAYEGELPGHGLLLRGLLSEMLVHVVQGLAGLDRPLAQHPRIGAALYAMQERPELNWTVSELAGLCGYHPVHFAKLFKEEVGLLPKQYVIQQRMKLAKTSLLRGEKTAGIAERLGFASVHHFSRQFKQFTGLTPLQFRMYGRE</sequence>
<dbReference type="SMART" id="SM00342">
    <property type="entry name" value="HTH_ARAC"/>
    <property type="match status" value="1"/>
</dbReference>
<evidence type="ECO:0000313" key="5">
    <source>
        <dbReference type="EMBL" id="MFD2610955.1"/>
    </source>
</evidence>
<evidence type="ECO:0000256" key="1">
    <source>
        <dbReference type="ARBA" id="ARBA00023015"/>
    </source>
</evidence>
<evidence type="ECO:0000259" key="4">
    <source>
        <dbReference type="PROSITE" id="PS01124"/>
    </source>
</evidence>
<name>A0ABW5P905_9BACL</name>